<name>F8AYW1_9ACTN</name>
<organism evidence="4 5">
    <name type="scientific">Candidatus Protofrankia datiscae</name>
    <dbReference type="NCBI Taxonomy" id="2716812"/>
    <lineage>
        <taxon>Bacteria</taxon>
        <taxon>Bacillati</taxon>
        <taxon>Actinomycetota</taxon>
        <taxon>Actinomycetes</taxon>
        <taxon>Frankiales</taxon>
        <taxon>Frankiaceae</taxon>
        <taxon>Protofrankia</taxon>
    </lineage>
</organism>
<feature type="transmembrane region" description="Helical" evidence="2">
    <location>
        <begin position="478"/>
        <end position="500"/>
    </location>
</feature>
<keyword evidence="2" id="KW-0812">Transmembrane</keyword>
<reference evidence="4 5" key="1">
    <citation type="submission" date="2011-05" db="EMBL/GenBank/DDBJ databases">
        <title>Complete sequence of chromosome of Frankia symbiont of Datisca glomerata.</title>
        <authorList>
            <consortium name="US DOE Joint Genome Institute"/>
            <person name="Lucas S."/>
            <person name="Han J."/>
            <person name="Lapidus A."/>
            <person name="Cheng J.-F."/>
            <person name="Goodwin L."/>
            <person name="Pitluck S."/>
            <person name="Peters L."/>
            <person name="Mikhailova N."/>
            <person name="Chertkov O."/>
            <person name="Teshima H."/>
            <person name="Han C."/>
            <person name="Tapia R."/>
            <person name="Land M."/>
            <person name="Hauser L."/>
            <person name="Kyrpides N."/>
            <person name="Ivanova N."/>
            <person name="Pagani I."/>
            <person name="Berry A."/>
            <person name="Pawlowski K."/>
            <person name="Persson T."/>
            <person name="Vanden Heuvel B."/>
            <person name="Benson D."/>
            <person name="Woyke T."/>
        </authorList>
    </citation>
    <scope>NUCLEOTIDE SEQUENCE [LARGE SCALE GENOMIC DNA]</scope>
    <source>
        <strain evidence="5">4085684</strain>
    </source>
</reference>
<proteinExistence type="predicted"/>
<dbReference type="Gene3D" id="1.10.510.10">
    <property type="entry name" value="Transferase(Phosphotransferase) domain 1"/>
    <property type="match status" value="2"/>
</dbReference>
<dbReference type="SUPFAM" id="SSF56112">
    <property type="entry name" value="Protein kinase-like (PK-like)"/>
    <property type="match status" value="1"/>
</dbReference>
<feature type="compositionally biased region" description="Acidic residues" evidence="1">
    <location>
        <begin position="231"/>
        <end position="242"/>
    </location>
</feature>
<feature type="compositionally biased region" description="Low complexity" evidence="1">
    <location>
        <begin position="92"/>
        <end position="125"/>
    </location>
</feature>
<evidence type="ECO:0000313" key="5">
    <source>
        <dbReference type="Proteomes" id="UP000001549"/>
    </source>
</evidence>
<feature type="compositionally biased region" description="Basic and acidic residues" evidence="1">
    <location>
        <begin position="13"/>
        <end position="22"/>
    </location>
</feature>
<keyword evidence="2" id="KW-1133">Transmembrane helix</keyword>
<dbReference type="AlphaFoldDB" id="F8AYW1"/>
<evidence type="ECO:0000256" key="1">
    <source>
        <dbReference type="SAM" id="MobiDB-lite"/>
    </source>
</evidence>
<feature type="region of interest" description="Disordered" evidence="1">
    <location>
        <begin position="1"/>
        <end position="22"/>
    </location>
</feature>
<dbReference type="SMART" id="SM00220">
    <property type="entry name" value="S_TKc"/>
    <property type="match status" value="1"/>
</dbReference>
<gene>
    <name evidence="4" type="ordered locus">FsymDg_1129</name>
</gene>
<keyword evidence="2" id="KW-0472">Membrane</keyword>
<dbReference type="Pfam" id="PF00069">
    <property type="entry name" value="Pkinase"/>
    <property type="match status" value="1"/>
</dbReference>
<protein>
    <submittedName>
        <fullName evidence="4">Serine/threonine protein kinase</fullName>
    </submittedName>
</protein>
<feature type="compositionally biased region" description="Basic and acidic residues" evidence="1">
    <location>
        <begin position="408"/>
        <end position="420"/>
    </location>
</feature>
<feature type="compositionally biased region" description="Basic and acidic residues" evidence="1">
    <location>
        <begin position="445"/>
        <end position="469"/>
    </location>
</feature>
<dbReference type="InterPro" id="IPR000719">
    <property type="entry name" value="Prot_kinase_dom"/>
</dbReference>
<feature type="compositionally biased region" description="Low complexity" evidence="1">
    <location>
        <begin position="211"/>
        <end position="230"/>
    </location>
</feature>
<accession>F8AYW1</accession>
<feature type="region of interest" description="Disordered" evidence="1">
    <location>
        <begin position="204"/>
        <end position="252"/>
    </location>
</feature>
<dbReference type="InterPro" id="IPR051681">
    <property type="entry name" value="Ser/Thr_Kinases-Pseudokinases"/>
</dbReference>
<dbReference type="eggNOG" id="COG0515">
    <property type="taxonomic scope" value="Bacteria"/>
</dbReference>
<dbReference type="PROSITE" id="PS50011">
    <property type="entry name" value="PROTEIN_KINASE_DOM"/>
    <property type="match status" value="1"/>
</dbReference>
<dbReference type="GO" id="GO:0005524">
    <property type="term" value="F:ATP binding"/>
    <property type="evidence" value="ECO:0007669"/>
    <property type="project" value="InterPro"/>
</dbReference>
<dbReference type="EMBL" id="CP002801">
    <property type="protein sequence ID" value="AEH08629.1"/>
    <property type="molecule type" value="Genomic_DNA"/>
</dbReference>
<evidence type="ECO:0000259" key="3">
    <source>
        <dbReference type="PROSITE" id="PS50011"/>
    </source>
</evidence>
<feature type="region of interest" description="Disordered" evidence="1">
    <location>
        <begin position="80"/>
        <end position="125"/>
    </location>
</feature>
<keyword evidence="5" id="KW-1185">Reference proteome</keyword>
<dbReference type="InterPro" id="IPR011009">
    <property type="entry name" value="Kinase-like_dom_sf"/>
</dbReference>
<keyword evidence="4" id="KW-0808">Transferase</keyword>
<keyword evidence="4" id="KW-0723">Serine/threonine-protein kinase</keyword>
<dbReference type="GO" id="GO:0004674">
    <property type="term" value="F:protein serine/threonine kinase activity"/>
    <property type="evidence" value="ECO:0007669"/>
    <property type="project" value="UniProtKB-KW"/>
</dbReference>
<feature type="domain" description="Protein kinase" evidence="3">
    <location>
        <begin position="57"/>
        <end position="422"/>
    </location>
</feature>
<dbReference type="KEGG" id="fsy:FsymDg_1129"/>
<dbReference type="HOGENOM" id="CLU_024190_0_0_11"/>
<dbReference type="Proteomes" id="UP000001549">
    <property type="component" value="Chromosome"/>
</dbReference>
<dbReference type="STRING" id="656024.FsymDg_1129"/>
<evidence type="ECO:0000256" key="2">
    <source>
        <dbReference type="SAM" id="Phobius"/>
    </source>
</evidence>
<feature type="compositionally biased region" description="Basic and acidic residues" evidence="1">
    <location>
        <begin position="243"/>
        <end position="252"/>
    </location>
</feature>
<feature type="region of interest" description="Disordered" evidence="1">
    <location>
        <begin position="408"/>
        <end position="472"/>
    </location>
</feature>
<dbReference type="PANTHER" id="PTHR44329">
    <property type="entry name" value="SERINE/THREONINE-PROTEIN KINASE TNNI3K-RELATED"/>
    <property type="match status" value="1"/>
</dbReference>
<sequence>MSRATGLPVRMDTQMDDHSDNRTDVRMADGLVPARHISPPGTGWAVDVPTGLRVGRWVVTGPLATGNWGSVYAARRVDEGDARRERPLEQPTAQAGPAGDAAGDASGTTDTNGAAGTTGANGAVGTARDDDVAIKFLPASALTPGRRGMLAAIVDREVRFSSRANHPNIVHTFEIITLRSNDPHLDGAVCLVMERAAGSLADRWSTAARRPAPGSTASAADTTGAAAEATADTDADGTDSPDDAARESTHVVRRAEPRGILLGVAEALRNIHGSGWVHADLKPGNILIDTDGDARIADFGLSSELDGTHAYAPPRVGSWEHVPPEWWNERLAPSGTPVRTSQDIWAFGVIAHQVLTDGVHPFPGATASARAETVRAYGAGLVDLHLAPAIPTPWAELVRACLERDPERRPSAADVAERVRALPPPGPPISPDLLLSDPPMWKAPSWKDDEQRGDERKAPEHRDAVADPVRRRRRRTRAAAAVVLTCGMAAGGGLWAAGVIGSGSDRGSRPAVVGQVPAASHSLQVRVDRDCVVSACTLRQPVLFLTSGASPSGIVETLVTGPDGVDRNIAKPGAYNPLGRADRNGRKTGRWSYETGDPLGTWTVAIRDVQTGRRAVTTFQVLNT</sequence>
<keyword evidence="4" id="KW-0418">Kinase</keyword>
<evidence type="ECO:0000313" key="4">
    <source>
        <dbReference type="EMBL" id="AEH08629.1"/>
    </source>
</evidence>